<feature type="compositionally biased region" description="Low complexity" evidence="1">
    <location>
        <begin position="24"/>
        <end position="41"/>
    </location>
</feature>
<accession>A0A1V0SHW3</accession>
<dbReference type="EMBL" id="KY684108">
    <property type="protein sequence ID" value="ARF11234.1"/>
    <property type="molecule type" value="Genomic_DNA"/>
</dbReference>
<evidence type="ECO:0000313" key="2">
    <source>
        <dbReference type="EMBL" id="ARF11234.1"/>
    </source>
</evidence>
<feature type="region of interest" description="Disordered" evidence="1">
    <location>
        <begin position="1"/>
        <end position="41"/>
    </location>
</feature>
<evidence type="ECO:0000256" key="1">
    <source>
        <dbReference type="SAM" id="MobiDB-lite"/>
    </source>
</evidence>
<sequence>MNTKFQPSNTLPKVKPESMCNSETVNSYNSDTNTNTNTNTFNNMNNQNYGYHNYALTGNSFDGLIHDFDNEYMKWNLVYRK</sequence>
<protein>
    <submittedName>
        <fullName evidence="2">Uncharacterized protein</fullName>
    </submittedName>
</protein>
<name>A0A1V0SHW3_9VIRU</name>
<gene>
    <name evidence="2" type="ORF">Klosneuvirus_1_91</name>
</gene>
<reference evidence="2" key="1">
    <citation type="journal article" date="2017" name="Science">
        <title>Giant viruses with an expanded complement of translation system components.</title>
        <authorList>
            <person name="Schulz F."/>
            <person name="Yutin N."/>
            <person name="Ivanova N.N."/>
            <person name="Ortega D.R."/>
            <person name="Lee T.K."/>
            <person name="Vierheilig J."/>
            <person name="Daims H."/>
            <person name="Horn M."/>
            <person name="Wagner M."/>
            <person name="Jensen G.J."/>
            <person name="Kyrpides N.C."/>
            <person name="Koonin E.V."/>
            <person name="Woyke T."/>
        </authorList>
    </citation>
    <scope>NUCLEOTIDE SEQUENCE</scope>
    <source>
        <strain evidence="2">KNV1</strain>
    </source>
</reference>
<organism evidence="2">
    <name type="scientific">Klosneuvirus KNV1</name>
    <dbReference type="NCBI Taxonomy" id="1977640"/>
    <lineage>
        <taxon>Viruses</taxon>
        <taxon>Varidnaviria</taxon>
        <taxon>Bamfordvirae</taxon>
        <taxon>Nucleocytoviricota</taxon>
        <taxon>Megaviricetes</taxon>
        <taxon>Imitervirales</taxon>
        <taxon>Mimiviridae</taxon>
        <taxon>Klosneuvirinae</taxon>
        <taxon>Klosneuvirus</taxon>
    </lineage>
</organism>
<proteinExistence type="predicted"/>
<feature type="compositionally biased region" description="Polar residues" evidence="1">
    <location>
        <begin position="1"/>
        <end position="11"/>
    </location>
</feature>